<dbReference type="EMBL" id="FOZL01000001">
    <property type="protein sequence ID" value="SFR99318.1"/>
    <property type="molecule type" value="Genomic_DNA"/>
</dbReference>
<dbReference type="InterPro" id="IPR036237">
    <property type="entry name" value="Xyl_isomerase-like_sf"/>
</dbReference>
<dbReference type="GO" id="GO:0016853">
    <property type="term" value="F:isomerase activity"/>
    <property type="evidence" value="ECO:0007669"/>
    <property type="project" value="UniProtKB-KW"/>
</dbReference>
<dbReference type="RefSeq" id="WP_089836069.1">
    <property type="nucleotide sequence ID" value="NZ_FOZL01000001.1"/>
</dbReference>
<dbReference type="AlphaFoldDB" id="A0A1I6L7V3"/>
<organism evidence="2 3">
    <name type="scientific">Granulicella pectinivorans</name>
    <dbReference type="NCBI Taxonomy" id="474950"/>
    <lineage>
        <taxon>Bacteria</taxon>
        <taxon>Pseudomonadati</taxon>
        <taxon>Acidobacteriota</taxon>
        <taxon>Terriglobia</taxon>
        <taxon>Terriglobales</taxon>
        <taxon>Acidobacteriaceae</taxon>
        <taxon>Granulicella</taxon>
    </lineage>
</organism>
<dbReference type="PANTHER" id="PTHR12110:SF21">
    <property type="entry name" value="XYLOSE ISOMERASE-LIKE TIM BARREL DOMAIN-CONTAINING PROTEIN"/>
    <property type="match status" value="1"/>
</dbReference>
<dbReference type="Gene3D" id="3.20.20.150">
    <property type="entry name" value="Divalent-metal-dependent TIM barrel enzymes"/>
    <property type="match status" value="1"/>
</dbReference>
<evidence type="ECO:0000259" key="1">
    <source>
        <dbReference type="Pfam" id="PF01261"/>
    </source>
</evidence>
<dbReference type="STRING" id="474950.SAMN05421771_0365"/>
<reference evidence="2 3" key="1">
    <citation type="submission" date="2016-10" db="EMBL/GenBank/DDBJ databases">
        <authorList>
            <person name="de Groot N.N."/>
        </authorList>
    </citation>
    <scope>NUCLEOTIDE SEQUENCE [LARGE SCALE GENOMIC DNA]</scope>
    <source>
        <strain evidence="2 3">DSM 21001</strain>
    </source>
</reference>
<dbReference type="Proteomes" id="UP000199024">
    <property type="component" value="Unassembled WGS sequence"/>
</dbReference>
<dbReference type="PANTHER" id="PTHR12110">
    <property type="entry name" value="HYDROXYPYRUVATE ISOMERASE"/>
    <property type="match status" value="1"/>
</dbReference>
<sequence length="323" mass="35836">MQLGIFDPIFGRLSLDAMLEQIGQYREITAIELGTGGYPGSDHVAVDALLASKDKVREFCTRFEDAGLTISALSCHANPLHPHEKVAHDADTVFRKTVRLAERLDVATVVTLSGCPGGAPGDMTPNWITTPWPPDYVSALNWQWEERLIPYWREAAQFAAHAGVRIAIEARPGFCVYNTSTLQRLRHATSKTIGMNLDPSHLWWQGMDVPAVIGALGEAIHHVHAKDLSLSPRKIAKDGLLDNRGYDELGQRPWMYRAVGWGHTEFEWRAVLSALRLAGYDGALSIEHEDALIAPDEGLASAVQFLSRILLQEKPVEAWWSKT</sequence>
<keyword evidence="3" id="KW-1185">Reference proteome</keyword>
<gene>
    <name evidence="2" type="ORF">SAMN05421771_0365</name>
</gene>
<evidence type="ECO:0000313" key="2">
    <source>
        <dbReference type="EMBL" id="SFR99318.1"/>
    </source>
</evidence>
<feature type="domain" description="Xylose isomerase-like TIM barrel" evidence="1">
    <location>
        <begin position="47"/>
        <end position="307"/>
    </location>
</feature>
<dbReference type="OrthoDB" id="9779184at2"/>
<protein>
    <submittedName>
        <fullName evidence="2">Sugar phosphate isomerase/epimerase</fullName>
    </submittedName>
</protein>
<dbReference type="InterPro" id="IPR050312">
    <property type="entry name" value="IolE/XylAMocC-like"/>
</dbReference>
<evidence type="ECO:0000313" key="3">
    <source>
        <dbReference type="Proteomes" id="UP000199024"/>
    </source>
</evidence>
<keyword evidence="2" id="KW-0413">Isomerase</keyword>
<dbReference type="InterPro" id="IPR013022">
    <property type="entry name" value="Xyl_isomerase-like_TIM-brl"/>
</dbReference>
<accession>A0A1I6L7V3</accession>
<name>A0A1I6L7V3_9BACT</name>
<dbReference type="Pfam" id="PF01261">
    <property type="entry name" value="AP_endonuc_2"/>
    <property type="match status" value="1"/>
</dbReference>
<dbReference type="SUPFAM" id="SSF51658">
    <property type="entry name" value="Xylose isomerase-like"/>
    <property type="match status" value="1"/>
</dbReference>
<proteinExistence type="predicted"/>